<accession>A0ABY7TPM3</accession>
<organism evidence="1 2">
    <name type="scientific">Sphingomonas naphthae</name>
    <dbReference type="NCBI Taxonomy" id="1813468"/>
    <lineage>
        <taxon>Bacteria</taxon>
        <taxon>Pseudomonadati</taxon>
        <taxon>Pseudomonadota</taxon>
        <taxon>Alphaproteobacteria</taxon>
        <taxon>Sphingomonadales</taxon>
        <taxon>Sphingomonadaceae</taxon>
        <taxon>Sphingomonas</taxon>
    </lineage>
</organism>
<dbReference type="InterPro" id="IPR038573">
    <property type="entry name" value="BrnT_sf"/>
</dbReference>
<sequence>MDIEFDPAKNEANIAKHGLSLADAGLFPISSAVVVADDRREYGEDRQRAFARVDGEGRCLVFTVTATAVRAISYRRAHEKEMSRYGL</sequence>
<dbReference type="InterPro" id="IPR007460">
    <property type="entry name" value="BrnT_toxin"/>
</dbReference>
<proteinExistence type="predicted"/>
<evidence type="ECO:0000313" key="2">
    <source>
        <dbReference type="Proteomes" id="UP001220395"/>
    </source>
</evidence>
<dbReference type="EMBL" id="CP117411">
    <property type="protein sequence ID" value="WCT75058.1"/>
    <property type="molecule type" value="Genomic_DNA"/>
</dbReference>
<keyword evidence="2" id="KW-1185">Reference proteome</keyword>
<name>A0ABY7TPM3_9SPHN</name>
<evidence type="ECO:0000313" key="1">
    <source>
        <dbReference type="EMBL" id="WCT75058.1"/>
    </source>
</evidence>
<dbReference type="RefSeq" id="WP_273690583.1">
    <property type="nucleotide sequence ID" value="NZ_CP117411.1"/>
</dbReference>
<gene>
    <name evidence="1" type="ORF">PQ455_07535</name>
</gene>
<dbReference type="Gene3D" id="3.10.450.530">
    <property type="entry name" value="Ribonuclease toxin, BrnT, of type II toxin-antitoxin system"/>
    <property type="match status" value="1"/>
</dbReference>
<protein>
    <submittedName>
        <fullName evidence="1">BrnT family toxin</fullName>
    </submittedName>
</protein>
<dbReference type="Pfam" id="PF04365">
    <property type="entry name" value="BrnT_toxin"/>
    <property type="match status" value="1"/>
</dbReference>
<reference evidence="1 2" key="1">
    <citation type="submission" date="2023-02" db="EMBL/GenBank/DDBJ databases">
        <title>Genome sequence of Sphingomonas naphthae.</title>
        <authorList>
            <person name="Kim S."/>
            <person name="Heo J."/>
            <person name="Kwon S.-W."/>
        </authorList>
    </citation>
    <scope>NUCLEOTIDE SEQUENCE [LARGE SCALE GENOMIC DNA]</scope>
    <source>
        <strain evidence="1 2">KACC 18716</strain>
    </source>
</reference>
<dbReference type="Proteomes" id="UP001220395">
    <property type="component" value="Chromosome"/>
</dbReference>